<gene>
    <name evidence="2" type="ORF">EGH21_14105</name>
</gene>
<dbReference type="Proteomes" id="UP001430377">
    <property type="component" value="Unassembled WGS sequence"/>
</dbReference>
<feature type="region of interest" description="Disordered" evidence="1">
    <location>
        <begin position="29"/>
        <end position="69"/>
    </location>
</feature>
<organism evidence="2 3">
    <name type="scientific">Haloarcula rubra</name>
    <dbReference type="NCBI Taxonomy" id="2487747"/>
    <lineage>
        <taxon>Archaea</taxon>
        <taxon>Methanobacteriati</taxon>
        <taxon>Methanobacteriota</taxon>
        <taxon>Stenosarchaea group</taxon>
        <taxon>Halobacteria</taxon>
        <taxon>Halobacteriales</taxon>
        <taxon>Haloarculaceae</taxon>
        <taxon>Haloarcula</taxon>
    </lineage>
</organism>
<keyword evidence="3" id="KW-1185">Reference proteome</keyword>
<protein>
    <submittedName>
        <fullName evidence="2">Uncharacterized protein</fullName>
    </submittedName>
</protein>
<reference evidence="2 3" key="1">
    <citation type="submission" date="2021-06" db="EMBL/GenBank/DDBJ databases">
        <title>Halomicroarcula sp. a new haloarchaeum isolated from saline soil.</title>
        <authorList>
            <person name="Duran-Viseras A."/>
            <person name="Sanchez-Porro C."/>
            <person name="Ventosa A."/>
        </authorList>
    </citation>
    <scope>NUCLEOTIDE SEQUENCE [LARGE SCALE GENOMIC DNA]</scope>
    <source>
        <strain evidence="2 3">F13</strain>
    </source>
</reference>
<dbReference type="EMBL" id="RKLR01000005">
    <property type="protein sequence ID" value="MBX0324167.1"/>
    <property type="molecule type" value="Genomic_DNA"/>
</dbReference>
<comment type="caution">
    <text evidence="2">The sequence shown here is derived from an EMBL/GenBank/DDBJ whole genome shotgun (WGS) entry which is preliminary data.</text>
</comment>
<evidence type="ECO:0000313" key="2">
    <source>
        <dbReference type="EMBL" id="MBX0324167.1"/>
    </source>
</evidence>
<sequence>MRTKLLAVGGVVLLLAGAAGAVLTGFGPASGGDSGSDVESFPTETPAERTTDSGGADSAETTATATPPFGFTIDDIENCGQTCRDVTSTLTNQQDTTATDVTVYTRIYAGNGTDGDVVWEGSEPVGTLDAGESYTATKRVELSYSEALAIENEDGWITVQTTVQSDDRTVTFTDQRQVA</sequence>
<proteinExistence type="predicted"/>
<dbReference type="RefSeq" id="WP_220619127.1">
    <property type="nucleotide sequence ID" value="NZ_RKLR01000005.1"/>
</dbReference>
<evidence type="ECO:0000313" key="3">
    <source>
        <dbReference type="Proteomes" id="UP001430377"/>
    </source>
</evidence>
<name>A0AAW4PSP9_9EURY</name>
<dbReference type="AlphaFoldDB" id="A0AAW4PSP9"/>
<accession>A0AAW4PSP9</accession>
<evidence type="ECO:0000256" key="1">
    <source>
        <dbReference type="SAM" id="MobiDB-lite"/>
    </source>
</evidence>